<dbReference type="InterPro" id="IPR001902">
    <property type="entry name" value="SLC26A/SulP_fam"/>
</dbReference>
<sequence>MKKPFQLMNKSYSLQHFQKDLLSGLIVGVIAIPLAMAFAIASGVKPEYGIYTTIIAGIIISIFGGSKFQIGGPTGAFVPILLGIVIAYGYEDLLLAGLLAGIMLVIMGIFKIGTLIKFIPRPVTIGFTSGIAVIIFTGQIANFFGLEGIEKHENFIANMNEIGLHFDTFNMYSVIVSIICFAFIILTPKVLPKVPGPIVGLLFSTLIASFFFSGEVATIGSAYGGIPSSLPSFHLPEITWERIQRLIVPAFAIAVLGGIESLLSAVVADAMSGTKHNSNKELIGQGIANIVTPFFGGIPATGAIARTATNIKSGAVSRMSGIIHGLLVLLTLLLFAPFASQIPLASMAPVLMMVAWNMSERKPFYKVLKLKNGESLVLLMTFLFTVFSSITNAVLVGLVLSVILFIQRMATIDVVTKVLPDHSTPQKTVRSSVVNTAHDCPQIHMFTINGPLFFGTAEVFEERIMETIHSDAFVLILRMEKVPFIDITAQENLLNIIKYFQKNDGILLVSEASSKLVDQFKQSGIYELIGKEHFFERTGGAIDYALQVINHQACIGCQHLAFKECTKLSNPKMSE</sequence>
<comment type="subcellular location">
    <subcellularLocation>
        <location evidence="1">Membrane</location>
        <topology evidence="1">Multi-pass membrane protein</topology>
    </subcellularLocation>
</comment>
<dbReference type="AlphaFoldDB" id="A0A2W7MEW4"/>
<dbReference type="Pfam" id="PF00916">
    <property type="entry name" value="Sulfate_transp"/>
    <property type="match status" value="1"/>
</dbReference>
<feature type="transmembrane region" description="Helical" evidence="5">
    <location>
        <begin position="246"/>
        <end position="268"/>
    </location>
</feature>
<keyword evidence="2 5" id="KW-0812">Transmembrane</keyword>
<feature type="transmembrane region" description="Helical" evidence="5">
    <location>
        <begin position="169"/>
        <end position="186"/>
    </location>
</feature>
<dbReference type="Gene3D" id="3.30.750.24">
    <property type="entry name" value="STAS domain"/>
    <property type="match status" value="1"/>
</dbReference>
<feature type="transmembrane region" description="Helical" evidence="5">
    <location>
        <begin position="376"/>
        <end position="406"/>
    </location>
</feature>
<keyword evidence="3 5" id="KW-1133">Transmembrane helix</keyword>
<evidence type="ECO:0000313" key="8">
    <source>
        <dbReference type="Proteomes" id="UP000248646"/>
    </source>
</evidence>
<gene>
    <name evidence="7" type="ORF">C7437_106107</name>
</gene>
<dbReference type="Pfam" id="PF01740">
    <property type="entry name" value="STAS"/>
    <property type="match status" value="1"/>
</dbReference>
<keyword evidence="4 5" id="KW-0472">Membrane</keyword>
<evidence type="ECO:0000256" key="2">
    <source>
        <dbReference type="ARBA" id="ARBA00022692"/>
    </source>
</evidence>
<accession>A0A2W7MEW4</accession>
<feature type="transmembrane region" description="Helical" evidence="5">
    <location>
        <begin position="72"/>
        <end position="90"/>
    </location>
</feature>
<dbReference type="SUPFAM" id="SSF52091">
    <property type="entry name" value="SpoIIaa-like"/>
    <property type="match status" value="1"/>
</dbReference>
<dbReference type="CDD" id="cd07042">
    <property type="entry name" value="STAS_SulP_like_sulfate_transporter"/>
    <property type="match status" value="1"/>
</dbReference>
<feature type="transmembrane region" description="Helical" evidence="5">
    <location>
        <begin position="326"/>
        <end position="356"/>
    </location>
</feature>
<dbReference type="Proteomes" id="UP000248646">
    <property type="component" value="Unassembled WGS sequence"/>
</dbReference>
<feature type="domain" description="STAS" evidence="6">
    <location>
        <begin position="441"/>
        <end position="545"/>
    </location>
</feature>
<dbReference type="GO" id="GO:0016020">
    <property type="term" value="C:membrane"/>
    <property type="evidence" value="ECO:0007669"/>
    <property type="project" value="UniProtKB-SubCell"/>
</dbReference>
<dbReference type="InterPro" id="IPR002645">
    <property type="entry name" value="STAS_dom"/>
</dbReference>
<dbReference type="InterPro" id="IPR036513">
    <property type="entry name" value="STAS_dom_sf"/>
</dbReference>
<proteinExistence type="predicted"/>
<dbReference type="PANTHER" id="PTHR11814">
    <property type="entry name" value="SULFATE TRANSPORTER"/>
    <property type="match status" value="1"/>
</dbReference>
<dbReference type="RefSeq" id="WP_425450568.1">
    <property type="nucleotide sequence ID" value="NZ_QKZI01000006.1"/>
</dbReference>
<comment type="caution">
    <text evidence="7">The sequence shown here is derived from an EMBL/GenBank/DDBJ whole genome shotgun (WGS) entry which is preliminary data.</text>
</comment>
<evidence type="ECO:0000256" key="4">
    <source>
        <dbReference type="ARBA" id="ARBA00023136"/>
    </source>
</evidence>
<evidence type="ECO:0000256" key="3">
    <source>
        <dbReference type="ARBA" id="ARBA00022989"/>
    </source>
</evidence>
<dbReference type="NCBIfam" id="TIGR00815">
    <property type="entry name" value="sulP"/>
    <property type="match status" value="1"/>
</dbReference>
<evidence type="ECO:0000256" key="1">
    <source>
        <dbReference type="ARBA" id="ARBA00004141"/>
    </source>
</evidence>
<name>A0A2W7MEW4_9BACI</name>
<keyword evidence="8" id="KW-1185">Reference proteome</keyword>
<evidence type="ECO:0000259" key="6">
    <source>
        <dbReference type="PROSITE" id="PS50801"/>
    </source>
</evidence>
<dbReference type="GO" id="GO:0055085">
    <property type="term" value="P:transmembrane transport"/>
    <property type="evidence" value="ECO:0007669"/>
    <property type="project" value="InterPro"/>
</dbReference>
<dbReference type="InterPro" id="IPR011547">
    <property type="entry name" value="SLC26A/SulP_dom"/>
</dbReference>
<feature type="transmembrane region" description="Helical" evidence="5">
    <location>
        <begin position="21"/>
        <end position="42"/>
    </location>
</feature>
<dbReference type="EMBL" id="QKZI01000006">
    <property type="protein sequence ID" value="PZX03682.1"/>
    <property type="molecule type" value="Genomic_DNA"/>
</dbReference>
<protein>
    <submittedName>
        <fullName evidence="7">SulP family sulfate permease</fullName>
    </submittedName>
</protein>
<feature type="transmembrane region" description="Helical" evidence="5">
    <location>
        <begin position="123"/>
        <end position="144"/>
    </location>
</feature>
<reference evidence="7 8" key="1">
    <citation type="submission" date="2018-06" db="EMBL/GenBank/DDBJ databases">
        <title>Genomic Encyclopedia of Type Strains, Phase IV (KMG-IV): sequencing the most valuable type-strain genomes for metagenomic binning, comparative biology and taxonomic classification.</title>
        <authorList>
            <person name="Goeker M."/>
        </authorList>
    </citation>
    <scope>NUCLEOTIDE SEQUENCE [LARGE SCALE GENOMIC DNA]</scope>
    <source>
        <strain evidence="7 8">DSM 5</strain>
    </source>
</reference>
<evidence type="ECO:0000256" key="5">
    <source>
        <dbReference type="SAM" id="Phobius"/>
    </source>
</evidence>
<dbReference type="PROSITE" id="PS50801">
    <property type="entry name" value="STAS"/>
    <property type="match status" value="1"/>
</dbReference>
<feature type="transmembrane region" description="Helical" evidence="5">
    <location>
        <begin position="96"/>
        <end position="116"/>
    </location>
</feature>
<evidence type="ECO:0000313" key="7">
    <source>
        <dbReference type="EMBL" id="PZX03682.1"/>
    </source>
</evidence>
<feature type="transmembrane region" description="Helical" evidence="5">
    <location>
        <begin position="48"/>
        <end position="65"/>
    </location>
</feature>
<organism evidence="7 8">
    <name type="scientific">Psychrobacillus insolitus</name>
    <dbReference type="NCBI Taxonomy" id="1461"/>
    <lineage>
        <taxon>Bacteria</taxon>
        <taxon>Bacillati</taxon>
        <taxon>Bacillota</taxon>
        <taxon>Bacilli</taxon>
        <taxon>Bacillales</taxon>
        <taxon>Bacillaceae</taxon>
        <taxon>Psychrobacillus</taxon>
    </lineage>
</organism>